<dbReference type="KEGG" id="hmp:K6T50_00750"/>
<sequence>MTEGSESGIQQSRIRCLGCGNVADELKEHRRHMARAGHVDQGETYL</sequence>
<gene>
    <name evidence="1" type="ORF">K6T50_00750</name>
</gene>
<evidence type="ECO:0000313" key="2">
    <source>
        <dbReference type="Proteomes" id="UP000826254"/>
    </source>
</evidence>
<reference evidence="1 2" key="1">
    <citation type="journal article" date="2021" name="Int. J. Syst. Evol. Microbiol.">
        <title>Halobaculum halophilum sp. nov. and Halobaculum salinum sp. nov., isolated from salt lake and saline soil.</title>
        <authorList>
            <person name="Cui H.L."/>
            <person name="Shi X.W."/>
            <person name="Yin X.M."/>
            <person name="Yang X.Y."/>
            <person name="Hou J."/>
            <person name="Zhu L."/>
        </authorList>
    </citation>
    <scope>NUCLEOTIDE SEQUENCE [LARGE SCALE GENOMIC DNA]</scope>
    <source>
        <strain evidence="1 2">NBRC 109044</strain>
    </source>
</reference>
<dbReference type="GeneID" id="67176626"/>
<name>A0A8T8WCZ3_9EURY</name>
<dbReference type="RefSeq" id="WP_222607550.1">
    <property type="nucleotide sequence ID" value="NZ_CP081958.1"/>
</dbReference>
<accession>A0A8T8WCZ3</accession>
<keyword evidence="2" id="KW-1185">Reference proteome</keyword>
<dbReference type="EMBL" id="CP081958">
    <property type="protein sequence ID" value="QZP37742.1"/>
    <property type="molecule type" value="Genomic_DNA"/>
</dbReference>
<dbReference type="AlphaFoldDB" id="A0A8T8WCZ3"/>
<evidence type="ECO:0000313" key="1">
    <source>
        <dbReference type="EMBL" id="QZP37742.1"/>
    </source>
</evidence>
<dbReference type="Proteomes" id="UP000826254">
    <property type="component" value="Chromosome"/>
</dbReference>
<protein>
    <submittedName>
        <fullName evidence="1">Uncharacterized protein</fullName>
    </submittedName>
</protein>
<proteinExistence type="predicted"/>
<organism evidence="1 2">
    <name type="scientific">Halobaculum magnesiiphilum</name>
    <dbReference type="NCBI Taxonomy" id="1017351"/>
    <lineage>
        <taxon>Archaea</taxon>
        <taxon>Methanobacteriati</taxon>
        <taxon>Methanobacteriota</taxon>
        <taxon>Stenosarchaea group</taxon>
        <taxon>Halobacteria</taxon>
        <taxon>Halobacteriales</taxon>
        <taxon>Haloferacaceae</taxon>
        <taxon>Halobaculum</taxon>
    </lineage>
</organism>